<dbReference type="GO" id="GO:0046872">
    <property type="term" value="F:metal ion binding"/>
    <property type="evidence" value="ECO:0007669"/>
    <property type="project" value="UniProtKB-KW"/>
</dbReference>
<dbReference type="OrthoDB" id="408702at2759"/>
<comment type="subunit">
    <text evidence="2">Homodimer.</text>
</comment>
<feature type="region of interest" description="Disordered" evidence="9">
    <location>
        <begin position="688"/>
        <end position="746"/>
    </location>
</feature>
<comment type="caution">
    <text evidence="11">The sequence shown here is derived from an EMBL/GenBank/DDBJ whole genome shotgun (WGS) entry which is preliminary data.</text>
</comment>
<reference evidence="11 12" key="1">
    <citation type="journal article" date="2019" name="Plant Biotechnol. J.">
        <title>The red bayberry genome and genetic basis of sex determination.</title>
        <authorList>
            <person name="Jia H.M."/>
            <person name="Jia H.J."/>
            <person name="Cai Q.L."/>
            <person name="Wang Y."/>
            <person name="Zhao H.B."/>
            <person name="Yang W.F."/>
            <person name="Wang G.Y."/>
            <person name="Li Y.H."/>
            <person name="Zhan D.L."/>
            <person name="Shen Y.T."/>
            <person name="Niu Q.F."/>
            <person name="Chang L."/>
            <person name="Qiu J."/>
            <person name="Zhao L."/>
            <person name="Xie H.B."/>
            <person name="Fu W.Y."/>
            <person name="Jin J."/>
            <person name="Li X.W."/>
            <person name="Jiao Y."/>
            <person name="Zhou C.C."/>
            <person name="Tu T."/>
            <person name="Chai C.Y."/>
            <person name="Gao J.L."/>
            <person name="Fan L.J."/>
            <person name="van de Weg E."/>
            <person name="Wang J.Y."/>
            <person name="Gao Z.S."/>
        </authorList>
    </citation>
    <scope>NUCLEOTIDE SEQUENCE [LARGE SCALE GENOMIC DNA]</scope>
    <source>
        <tissue evidence="11">Leaves</tissue>
    </source>
</reference>
<feature type="compositionally biased region" description="Basic and acidic residues" evidence="9">
    <location>
        <begin position="1149"/>
        <end position="1158"/>
    </location>
</feature>
<accession>A0A6A1V1C7</accession>
<feature type="domain" description="CMP/dCMP-type deaminase" evidence="10">
    <location>
        <begin position="1187"/>
        <end position="1309"/>
    </location>
</feature>
<evidence type="ECO:0000256" key="7">
    <source>
        <dbReference type="ARBA" id="ARBA00022833"/>
    </source>
</evidence>
<evidence type="ECO:0000256" key="9">
    <source>
        <dbReference type="SAM" id="MobiDB-lite"/>
    </source>
</evidence>
<dbReference type="PANTHER" id="PTHR11079:SF179">
    <property type="entry name" value="TRNA(ADENINE(34)) DEAMINASE, CHLOROPLASTIC"/>
    <property type="match status" value="1"/>
</dbReference>
<dbReference type="Gene3D" id="3.40.140.10">
    <property type="entry name" value="Cytidine Deaminase, domain 2"/>
    <property type="match status" value="1"/>
</dbReference>
<dbReference type="InterPro" id="IPR016193">
    <property type="entry name" value="Cytidine_deaminase-like"/>
</dbReference>
<feature type="region of interest" description="Disordered" evidence="9">
    <location>
        <begin position="336"/>
        <end position="380"/>
    </location>
</feature>
<name>A0A6A1V1C7_9ROSI</name>
<dbReference type="EMBL" id="RXIC02000025">
    <property type="protein sequence ID" value="KAB1206482.1"/>
    <property type="molecule type" value="Genomic_DNA"/>
</dbReference>
<dbReference type="GO" id="GO:0052717">
    <property type="term" value="F:tRNA-specific adenosine-34 deaminase activity"/>
    <property type="evidence" value="ECO:0007669"/>
    <property type="project" value="UniProtKB-EC"/>
</dbReference>
<dbReference type="HAMAP" id="MF_00972">
    <property type="entry name" value="tRNA_aden_deaminase"/>
    <property type="match status" value="1"/>
</dbReference>
<feature type="compositionally biased region" description="Polar residues" evidence="9">
    <location>
        <begin position="923"/>
        <end position="932"/>
    </location>
</feature>
<organism evidence="11 12">
    <name type="scientific">Morella rubra</name>
    <name type="common">Chinese bayberry</name>
    <dbReference type="NCBI Taxonomy" id="262757"/>
    <lineage>
        <taxon>Eukaryota</taxon>
        <taxon>Viridiplantae</taxon>
        <taxon>Streptophyta</taxon>
        <taxon>Embryophyta</taxon>
        <taxon>Tracheophyta</taxon>
        <taxon>Spermatophyta</taxon>
        <taxon>Magnoliopsida</taxon>
        <taxon>eudicotyledons</taxon>
        <taxon>Gunneridae</taxon>
        <taxon>Pentapetalae</taxon>
        <taxon>rosids</taxon>
        <taxon>fabids</taxon>
        <taxon>Fagales</taxon>
        <taxon>Myricaceae</taxon>
        <taxon>Morella</taxon>
    </lineage>
</organism>
<evidence type="ECO:0000256" key="3">
    <source>
        <dbReference type="ARBA" id="ARBA00012740"/>
    </source>
</evidence>
<evidence type="ECO:0000313" key="12">
    <source>
        <dbReference type="Proteomes" id="UP000516437"/>
    </source>
</evidence>
<dbReference type="Proteomes" id="UP000516437">
    <property type="component" value="Chromosome 7"/>
</dbReference>
<dbReference type="SUPFAM" id="SSF53927">
    <property type="entry name" value="Cytidine deaminase-like"/>
    <property type="match status" value="1"/>
</dbReference>
<dbReference type="FunFam" id="3.40.140.10:FF:000005">
    <property type="entry name" value="tRNA-specific adenosine deaminase"/>
    <property type="match status" value="1"/>
</dbReference>
<dbReference type="EC" id="3.5.4.33" evidence="3"/>
<dbReference type="GO" id="GO:0009507">
    <property type="term" value="C:chloroplast"/>
    <property type="evidence" value="ECO:0007669"/>
    <property type="project" value="TreeGrafter"/>
</dbReference>
<feature type="compositionally biased region" description="Polar residues" evidence="9">
    <location>
        <begin position="708"/>
        <end position="722"/>
    </location>
</feature>
<feature type="region of interest" description="Disordered" evidence="9">
    <location>
        <begin position="167"/>
        <end position="211"/>
    </location>
</feature>
<sequence length="1389" mass="155212">MVSPSASAPTTLQSLHNPLLTSRCKGTPLSFNDYSYYLNQRYDRTPLQSSSCCGCCAFSTHRVPAGTSFLYGLRQSSLLQWSASRRLILGGGDRFFYRLHGLDQSCYEGCSLDGNNARTRSRRRRNGRISYMLSEEETGGRNSGHFDEAEAVLNLLSEAVGAEYFGGGERSQHSSESLKVERKGNFGRGERNERYSKRNEVGKGQRIGGGERTVCSSERVDVEEGANMGGGKRNVSSSKQVVLEKGSYRNTGYLANKKNVGLVSHECHSGHELEQVTHKSREEGCRYDEEEETFSKNENRRVRKGGSSCSSYYSFSSSGDFESDVEVQDKQRRLVDDSSITYRDSGKSREERFEENMTEEYKRQKDDTKGQGEISDQRNTAVRNGFEWDWRKNLEKKLSEISAEEPQPRNEHSQMHSSVSRIHERNYGKSSSTHKQIGNDEEKSMLVGNYDQRTREQYGERGNQVIGVSESRRKYQELSELPEFPACDIETTSLQKSSFREGNLVIIGNIVHETSDENCKTVGHITGKDHLKGNSYQLTEMSGVEDVNTKRTLNWQRKSDTRMKNREERTNLVCSSMQQTEDQHLQTAELIIEQVDSGRKSHQVIGIPGYDSNNRNVSMMQPETRLKNKKGNSDLVLETDRRAPQRNQSAAGSEDVTEISVVHASDVETTIDQRTSERTSQNINLTSLAKPVRKTRERRNQSDEKVMQVTSPKLGQRPTTSSDIREETSEEASRVHGNASLNLVSHGRIQQNNQRRSEALLMPPPSQCLSRSSLQVEITSGNATLEVSGAASESGSSVHYPLSAGIPADLHHEPYGTDEISNSYGEPLTLVTPEDALGSADRLERSSRQHVGEFVEKVSREVLTSEIQKEKDSETKLAFGEKYRQKSTGQFVSADSQLKERDSLRTSGGSRTKGPSAEMWDVTDSTVQQTPQAEEPEDTISGNAIVKRSGRSLWGIIADVIRLRWISHAESANSVTKSGGRSSSNKSNGSETGFSGHEQVENIDESAERKKRSMPTEVKPSDQQLYGKTISQSQQEASDTMILKDKTSYLEAATSSSLIISESASASKGISLSSGMEHPGLIEDRKGFQGTSFGGEVVELSSPSPSRGISRSPIVEKLSKSGETAASGSASMEQREEPISTRLTDISETEGKNRELKQRKLQRNKQMPRDRFDEWEEAYKLESEQRQIDEMFMREALLEAKKAADAWEVPVGAVLVWHGKIIARGWNLVEELRDSTAHAEMICIREASNLLRTWRLAETTLYVTLEPCPMCAGAILQARINTLVWGAPNKLLGADGSWIRLFPDGQGGNESQLSDKPAAPVHPFHPKMKIRRGVMASECAGIMQQFFQLRRRKEEKKEEPPPPPSCLPVSHHPSKLFTKMHDIFHVFCL</sequence>
<feature type="compositionally biased region" description="Low complexity" evidence="9">
    <location>
        <begin position="977"/>
        <end position="990"/>
    </location>
</feature>
<comment type="catalytic activity">
    <reaction evidence="8">
        <text>adenosine(34) in tRNA + H2O + H(+) = inosine(34) in tRNA + NH4(+)</text>
        <dbReference type="Rhea" id="RHEA:43168"/>
        <dbReference type="Rhea" id="RHEA-COMP:10373"/>
        <dbReference type="Rhea" id="RHEA-COMP:10374"/>
        <dbReference type="ChEBI" id="CHEBI:15377"/>
        <dbReference type="ChEBI" id="CHEBI:15378"/>
        <dbReference type="ChEBI" id="CHEBI:28938"/>
        <dbReference type="ChEBI" id="CHEBI:74411"/>
        <dbReference type="ChEBI" id="CHEBI:82852"/>
        <dbReference type="EC" id="3.5.4.33"/>
    </reaction>
</comment>
<comment type="cofactor">
    <cofactor evidence="1">
        <name>Zn(2+)</name>
        <dbReference type="ChEBI" id="CHEBI:29105"/>
    </cofactor>
</comment>
<dbReference type="InterPro" id="IPR028883">
    <property type="entry name" value="tRNA_aden_deaminase"/>
</dbReference>
<evidence type="ECO:0000259" key="10">
    <source>
        <dbReference type="PROSITE" id="PS51747"/>
    </source>
</evidence>
<evidence type="ECO:0000256" key="5">
    <source>
        <dbReference type="ARBA" id="ARBA00022723"/>
    </source>
</evidence>
<keyword evidence="5" id="KW-0479">Metal-binding</keyword>
<evidence type="ECO:0000313" key="11">
    <source>
        <dbReference type="EMBL" id="KAB1206482.1"/>
    </source>
</evidence>
<dbReference type="InterPro" id="IPR002125">
    <property type="entry name" value="CMP_dCMP_dom"/>
</dbReference>
<feature type="compositionally biased region" description="Polar residues" evidence="9">
    <location>
        <begin position="1121"/>
        <end position="1132"/>
    </location>
</feature>
<dbReference type="PANTHER" id="PTHR11079">
    <property type="entry name" value="CYTOSINE DEAMINASE FAMILY MEMBER"/>
    <property type="match status" value="1"/>
</dbReference>
<feature type="compositionally biased region" description="Basic and acidic residues" evidence="9">
    <location>
        <begin position="344"/>
        <end position="370"/>
    </location>
</feature>
<keyword evidence="12" id="KW-1185">Reference proteome</keyword>
<feature type="region of interest" description="Disordered" evidence="9">
    <location>
        <begin position="1118"/>
        <end position="1168"/>
    </location>
</feature>
<dbReference type="Pfam" id="PF00383">
    <property type="entry name" value="dCMP_cyt_deam_1"/>
    <property type="match status" value="1"/>
</dbReference>
<protein>
    <recommendedName>
        <fullName evidence="3">tRNA(adenine(34)) deaminase</fullName>
        <ecNumber evidence="3">3.5.4.33</ecNumber>
    </recommendedName>
</protein>
<keyword evidence="4" id="KW-0819">tRNA processing</keyword>
<keyword evidence="6" id="KW-0378">Hydrolase</keyword>
<evidence type="ECO:0000256" key="2">
    <source>
        <dbReference type="ARBA" id="ARBA00011738"/>
    </source>
</evidence>
<evidence type="ECO:0000256" key="4">
    <source>
        <dbReference type="ARBA" id="ARBA00022694"/>
    </source>
</evidence>
<feature type="compositionally biased region" description="Polar residues" evidence="9">
    <location>
        <begin position="1021"/>
        <end position="1038"/>
    </location>
</feature>
<dbReference type="CDD" id="cd01285">
    <property type="entry name" value="nucleoside_deaminase"/>
    <property type="match status" value="1"/>
</dbReference>
<feature type="compositionally biased region" description="Basic and acidic residues" evidence="9">
    <location>
        <begin position="723"/>
        <end position="734"/>
    </location>
</feature>
<evidence type="ECO:0000256" key="1">
    <source>
        <dbReference type="ARBA" id="ARBA00001947"/>
    </source>
</evidence>
<feature type="compositionally biased region" description="Basic and acidic residues" evidence="9">
    <location>
        <begin position="170"/>
        <end position="203"/>
    </location>
</feature>
<feature type="region of interest" description="Disordered" evidence="9">
    <location>
        <begin position="889"/>
        <end position="943"/>
    </location>
</feature>
<dbReference type="PROSITE" id="PS51747">
    <property type="entry name" value="CYT_DCMP_DEAMINASES_2"/>
    <property type="match status" value="1"/>
</dbReference>
<feature type="region of interest" description="Disordered" evidence="9">
    <location>
        <begin position="971"/>
        <end position="1039"/>
    </location>
</feature>
<proteinExistence type="inferred from homology"/>
<keyword evidence="7" id="KW-0862">Zinc</keyword>
<evidence type="ECO:0000256" key="8">
    <source>
        <dbReference type="ARBA" id="ARBA00048045"/>
    </source>
</evidence>
<evidence type="ECO:0000256" key="6">
    <source>
        <dbReference type="ARBA" id="ARBA00022801"/>
    </source>
</evidence>
<feature type="region of interest" description="Disordered" evidence="9">
    <location>
        <begin position="401"/>
        <end position="444"/>
    </location>
</feature>
<gene>
    <name evidence="11" type="ORF">CJ030_MR7G000062</name>
</gene>
<dbReference type="GO" id="GO:0002100">
    <property type="term" value="P:tRNA wobble adenosine to inosine editing"/>
    <property type="evidence" value="ECO:0007669"/>
    <property type="project" value="InterPro"/>
</dbReference>